<feature type="transmembrane region" description="Helical" evidence="5">
    <location>
        <begin position="85"/>
        <end position="106"/>
    </location>
</feature>
<dbReference type="AlphaFoldDB" id="D3FAF6"/>
<organism evidence="7 8">
    <name type="scientific">Conexibacter woesei (strain DSM 14684 / CCUG 47730 / CIP 108061 / JCM 11494 / NBRC 100937 / ID131577)</name>
    <dbReference type="NCBI Taxonomy" id="469383"/>
    <lineage>
        <taxon>Bacteria</taxon>
        <taxon>Bacillati</taxon>
        <taxon>Actinomycetota</taxon>
        <taxon>Thermoleophilia</taxon>
        <taxon>Solirubrobacterales</taxon>
        <taxon>Conexibacteraceae</taxon>
        <taxon>Conexibacter</taxon>
    </lineage>
</organism>
<dbReference type="OrthoDB" id="5241565at2"/>
<protein>
    <recommendedName>
        <fullName evidence="6">Inositolphosphotransferase Aur1/Ipt1 domain-containing protein</fullName>
    </recommendedName>
</protein>
<evidence type="ECO:0000256" key="3">
    <source>
        <dbReference type="ARBA" id="ARBA00022989"/>
    </source>
</evidence>
<evidence type="ECO:0000313" key="7">
    <source>
        <dbReference type="EMBL" id="ADB49225.1"/>
    </source>
</evidence>
<proteinExistence type="predicted"/>
<evidence type="ECO:0000256" key="2">
    <source>
        <dbReference type="ARBA" id="ARBA00022692"/>
    </source>
</evidence>
<dbReference type="KEGG" id="cwo:Cwoe_0792"/>
<keyword evidence="3 5" id="KW-1133">Transmembrane helix</keyword>
<feature type="transmembrane region" description="Helical" evidence="5">
    <location>
        <begin position="113"/>
        <end position="132"/>
    </location>
</feature>
<dbReference type="eggNOG" id="COG0671">
    <property type="taxonomic scope" value="Bacteria"/>
</dbReference>
<dbReference type="STRING" id="469383.Cwoe_0792"/>
<dbReference type="CDD" id="cd03386">
    <property type="entry name" value="PAP2_Aur1_like"/>
    <property type="match status" value="1"/>
</dbReference>
<feature type="domain" description="Inositolphosphotransferase Aur1/Ipt1" evidence="6">
    <location>
        <begin position="54"/>
        <end position="235"/>
    </location>
</feature>
<evidence type="ECO:0000313" key="8">
    <source>
        <dbReference type="Proteomes" id="UP000008229"/>
    </source>
</evidence>
<dbReference type="GO" id="GO:0016020">
    <property type="term" value="C:membrane"/>
    <property type="evidence" value="ECO:0007669"/>
    <property type="project" value="UniProtKB-SubCell"/>
</dbReference>
<name>D3FAF6_CONWI</name>
<dbReference type="Proteomes" id="UP000008229">
    <property type="component" value="Chromosome"/>
</dbReference>
<reference evidence="8" key="2">
    <citation type="submission" date="2010-01" db="EMBL/GenBank/DDBJ databases">
        <title>The complete genome of Conexibacter woesei DSM 14684.</title>
        <authorList>
            <consortium name="US DOE Joint Genome Institute (JGI-PGF)"/>
            <person name="Lucas S."/>
            <person name="Copeland A."/>
            <person name="Lapidus A."/>
            <person name="Glavina del Rio T."/>
            <person name="Dalin E."/>
            <person name="Tice H."/>
            <person name="Bruce D."/>
            <person name="Goodwin L."/>
            <person name="Pitluck S."/>
            <person name="Kyrpides N."/>
            <person name="Mavromatis K."/>
            <person name="Ivanova N."/>
            <person name="Mikhailova N."/>
            <person name="Chertkov O."/>
            <person name="Brettin T."/>
            <person name="Detter J.C."/>
            <person name="Han C."/>
            <person name="Larimer F."/>
            <person name="Land M."/>
            <person name="Hauser L."/>
            <person name="Markowitz V."/>
            <person name="Cheng J.-F."/>
            <person name="Hugenholtz P."/>
            <person name="Woyke T."/>
            <person name="Wu D."/>
            <person name="Pukall R."/>
            <person name="Steenblock K."/>
            <person name="Schneider S."/>
            <person name="Klenk H.-P."/>
            <person name="Eisen J.A."/>
        </authorList>
    </citation>
    <scope>NUCLEOTIDE SEQUENCE [LARGE SCALE GENOMIC DNA]</scope>
    <source>
        <strain evidence="8">DSM 14684 / CIP 108061 / JCM 11494 / NBRC 100937 / ID131577</strain>
    </source>
</reference>
<keyword evidence="8" id="KW-1185">Reference proteome</keyword>
<gene>
    <name evidence="7" type="ordered locus">Cwoe_0792</name>
</gene>
<reference evidence="7 8" key="1">
    <citation type="journal article" date="2010" name="Stand. Genomic Sci.">
        <title>Complete genome sequence of Conexibacter woesei type strain (ID131577).</title>
        <authorList>
            <person name="Pukall R."/>
            <person name="Lapidus A."/>
            <person name="Glavina Del Rio T."/>
            <person name="Copeland A."/>
            <person name="Tice H."/>
            <person name="Cheng J.-F."/>
            <person name="Lucas S."/>
            <person name="Chen F."/>
            <person name="Nolan M."/>
            <person name="Bruce D."/>
            <person name="Goodwin L."/>
            <person name="Pitluck S."/>
            <person name="Mavromatis K."/>
            <person name="Ivanova N."/>
            <person name="Ovchinnikova G."/>
            <person name="Pati A."/>
            <person name="Chen A."/>
            <person name="Palaniappan K."/>
            <person name="Land M."/>
            <person name="Hauser L."/>
            <person name="Chang Y.-J."/>
            <person name="Jeffries C.D."/>
            <person name="Chain P."/>
            <person name="Meincke L."/>
            <person name="Sims D."/>
            <person name="Brettin T."/>
            <person name="Detter J.C."/>
            <person name="Rohde M."/>
            <person name="Goeker M."/>
            <person name="Bristow J."/>
            <person name="Eisen J.A."/>
            <person name="Markowitz V."/>
            <person name="Kyrpides N.C."/>
            <person name="Klenk H.-P."/>
            <person name="Hugenholtz P."/>
        </authorList>
    </citation>
    <scope>NUCLEOTIDE SEQUENCE [LARGE SCALE GENOMIC DNA]</scope>
    <source>
        <strain evidence="8">DSM 14684 / CIP 108061 / JCM 11494 / NBRC 100937 / ID131577</strain>
    </source>
</reference>
<keyword evidence="4 5" id="KW-0472">Membrane</keyword>
<dbReference type="PANTHER" id="PTHR31310">
    <property type="match status" value="1"/>
</dbReference>
<evidence type="ECO:0000259" key="6">
    <source>
        <dbReference type="Pfam" id="PF14378"/>
    </source>
</evidence>
<evidence type="ECO:0000256" key="1">
    <source>
        <dbReference type="ARBA" id="ARBA00004141"/>
    </source>
</evidence>
<dbReference type="InterPro" id="IPR052185">
    <property type="entry name" value="IPC_Synthase-Related"/>
</dbReference>
<dbReference type="RefSeq" id="WP_012932278.1">
    <property type="nucleotide sequence ID" value="NC_013739.1"/>
</dbReference>
<evidence type="ECO:0000256" key="4">
    <source>
        <dbReference type="ARBA" id="ARBA00023136"/>
    </source>
</evidence>
<dbReference type="PANTHER" id="PTHR31310:SF7">
    <property type="entry name" value="PA-PHOSPHATASE RELATED-FAMILY PROTEIN DDB_G0268928"/>
    <property type="match status" value="1"/>
</dbReference>
<dbReference type="HOGENOM" id="CLU_056733_2_1_11"/>
<sequence>MIRTLRDIERRVLPHGWADLARQLLLFAAAYYAYQIVRGAADGKAAVAAWNATNIIGLEQSLNLFIEPSVQAWAASTGWVADVTAWLYINSHFVVTVGGLAFIYLFRNDSFYFVRNMFMIAMVIALVGYAAYPTAPPRLMPEWGFTDTVATFTGVKAESNSTVSALVNLYAAVPSMHVCFALMIGWPLARLVRPRALKAFWFLYPFVVMFVVVATGNHWIFDAVLGASAAGVSALLSQQLLARWRPQAWSFGSDRAEATA</sequence>
<comment type="subcellular location">
    <subcellularLocation>
        <location evidence="1">Membrane</location>
        <topology evidence="1">Multi-pass membrane protein</topology>
    </subcellularLocation>
</comment>
<evidence type="ECO:0000256" key="5">
    <source>
        <dbReference type="SAM" id="Phobius"/>
    </source>
</evidence>
<feature type="transmembrane region" description="Helical" evidence="5">
    <location>
        <begin position="196"/>
        <end position="213"/>
    </location>
</feature>
<keyword evidence="2 5" id="KW-0812">Transmembrane</keyword>
<feature type="transmembrane region" description="Helical" evidence="5">
    <location>
        <begin position="169"/>
        <end position="189"/>
    </location>
</feature>
<dbReference type="Pfam" id="PF14378">
    <property type="entry name" value="PAP2_3"/>
    <property type="match status" value="1"/>
</dbReference>
<accession>D3FAF6</accession>
<dbReference type="EMBL" id="CP001854">
    <property type="protein sequence ID" value="ADB49225.1"/>
    <property type="molecule type" value="Genomic_DNA"/>
</dbReference>
<dbReference type="InterPro" id="IPR026841">
    <property type="entry name" value="Aur1/Ipt1"/>
</dbReference>
<feature type="transmembrane region" description="Helical" evidence="5">
    <location>
        <begin position="12"/>
        <end position="34"/>
    </location>
</feature>